<feature type="domain" description="S1 motif" evidence="4">
    <location>
        <begin position="8"/>
        <end position="77"/>
    </location>
</feature>
<evidence type="ECO:0000256" key="3">
    <source>
        <dbReference type="ARBA" id="ARBA00023274"/>
    </source>
</evidence>
<dbReference type="PANTHER" id="PTHR10724">
    <property type="entry name" value="30S RIBOSOMAL PROTEIN S1"/>
    <property type="match status" value="1"/>
</dbReference>
<organism evidence="5 6">
    <name type="scientific">Xylocopilactobacillus apicola</name>
    <dbReference type="NCBI Taxonomy" id="2932184"/>
    <lineage>
        <taxon>Bacteria</taxon>
        <taxon>Bacillati</taxon>
        <taxon>Bacillota</taxon>
        <taxon>Bacilli</taxon>
        <taxon>Lactobacillales</taxon>
        <taxon>Lactobacillaceae</taxon>
        <taxon>Xylocopilactobacillus</taxon>
    </lineage>
</organism>
<dbReference type="Proteomes" id="UP001321861">
    <property type="component" value="Chromosome"/>
</dbReference>
<dbReference type="GO" id="GO:1990904">
    <property type="term" value="C:ribonucleoprotein complex"/>
    <property type="evidence" value="ECO:0007669"/>
    <property type="project" value="UniProtKB-KW"/>
</dbReference>
<dbReference type="SUPFAM" id="SSF50249">
    <property type="entry name" value="Nucleic acid-binding proteins"/>
    <property type="match status" value="1"/>
</dbReference>
<keyword evidence="6" id="KW-1185">Reference proteome</keyword>
<dbReference type="NCBIfam" id="NF040579">
    <property type="entry name" value="S1_dom_CvfD"/>
    <property type="match status" value="1"/>
</dbReference>
<dbReference type="KEGG" id="xap:XA3_08700"/>
<evidence type="ECO:0000313" key="6">
    <source>
        <dbReference type="Proteomes" id="UP001321861"/>
    </source>
</evidence>
<evidence type="ECO:0000256" key="2">
    <source>
        <dbReference type="ARBA" id="ARBA00022980"/>
    </source>
</evidence>
<keyword evidence="2" id="KW-0689">Ribosomal protein</keyword>
<dbReference type="Gene3D" id="2.40.50.140">
    <property type="entry name" value="Nucleic acid-binding proteins"/>
    <property type="match status" value="1"/>
</dbReference>
<dbReference type="InterPro" id="IPR003029">
    <property type="entry name" value="S1_domain"/>
</dbReference>
<sequence length="137" mass="15871">MERKLKVGDIVYGTVSGIQRYGVFVELDHGYQGLIHISEAKNGYVKNLHQIVHVGDRVRVMIIDINEYNQKISLSLRVLEQKNKSSILSGNRPKNLNKESRKKTFFTNHRSNIGFSTIKNELPYWIEEAKEKISKKK</sequence>
<proteinExistence type="inferred from homology"/>
<reference evidence="5 6" key="1">
    <citation type="journal article" date="2023" name="Microbiol. Spectr.">
        <title>Symbiosis of Carpenter Bees with Uncharacterized Lactic Acid Bacteria Showing NAD Auxotrophy.</title>
        <authorList>
            <person name="Kawasaki S."/>
            <person name="Ozawa K."/>
            <person name="Mori T."/>
            <person name="Yamamoto A."/>
            <person name="Ito M."/>
            <person name="Ohkuma M."/>
            <person name="Sakamoto M."/>
            <person name="Matsutani M."/>
        </authorList>
    </citation>
    <scope>NUCLEOTIDE SEQUENCE [LARGE SCALE GENOMIC DNA]</scope>
    <source>
        <strain evidence="5 6">XA3</strain>
    </source>
</reference>
<evidence type="ECO:0000313" key="5">
    <source>
        <dbReference type="EMBL" id="BDR58429.1"/>
    </source>
</evidence>
<evidence type="ECO:0000256" key="1">
    <source>
        <dbReference type="ARBA" id="ARBA00006767"/>
    </source>
</evidence>
<gene>
    <name evidence="5" type="primary">yugI</name>
    <name evidence="5" type="ORF">XA3_08700</name>
</gene>
<dbReference type="EMBL" id="AP026802">
    <property type="protein sequence ID" value="BDR58429.1"/>
    <property type="molecule type" value="Genomic_DNA"/>
</dbReference>
<dbReference type="AlphaFoldDB" id="A0AAU9DR72"/>
<keyword evidence="3" id="KW-0687">Ribonucleoprotein</keyword>
<dbReference type="PROSITE" id="PS50126">
    <property type="entry name" value="S1"/>
    <property type="match status" value="1"/>
</dbReference>
<dbReference type="GO" id="GO:0006412">
    <property type="term" value="P:translation"/>
    <property type="evidence" value="ECO:0007669"/>
    <property type="project" value="TreeGrafter"/>
</dbReference>
<dbReference type="GO" id="GO:0005737">
    <property type="term" value="C:cytoplasm"/>
    <property type="evidence" value="ECO:0007669"/>
    <property type="project" value="UniProtKB-ARBA"/>
</dbReference>
<dbReference type="FunFam" id="2.40.50.140:FF:000051">
    <property type="entry name" value="RNA-binding transcriptional accessory protein"/>
    <property type="match status" value="1"/>
</dbReference>
<dbReference type="SMART" id="SM00316">
    <property type="entry name" value="S1"/>
    <property type="match status" value="1"/>
</dbReference>
<evidence type="ECO:0000259" key="4">
    <source>
        <dbReference type="PROSITE" id="PS50126"/>
    </source>
</evidence>
<dbReference type="GO" id="GO:0003735">
    <property type="term" value="F:structural constituent of ribosome"/>
    <property type="evidence" value="ECO:0007669"/>
    <property type="project" value="TreeGrafter"/>
</dbReference>
<dbReference type="RefSeq" id="WP_317636332.1">
    <property type="nucleotide sequence ID" value="NZ_AP026802.1"/>
</dbReference>
<dbReference type="GO" id="GO:0003729">
    <property type="term" value="F:mRNA binding"/>
    <property type="evidence" value="ECO:0007669"/>
    <property type="project" value="UniProtKB-ARBA"/>
</dbReference>
<comment type="similarity">
    <text evidence="1">Belongs to the bacterial ribosomal protein bS1 family.</text>
</comment>
<protein>
    <submittedName>
        <fullName evidence="5">General stress protein 13</fullName>
    </submittedName>
</protein>
<dbReference type="Pfam" id="PF00575">
    <property type="entry name" value="S1"/>
    <property type="match status" value="1"/>
</dbReference>
<dbReference type="PANTHER" id="PTHR10724:SF7">
    <property type="entry name" value="SMALL RIBOSOMAL SUBUNIT PROTEIN BS1C"/>
    <property type="match status" value="1"/>
</dbReference>
<accession>A0AAU9DR72</accession>
<name>A0AAU9DR72_9LACO</name>
<dbReference type="GO" id="GO:0005840">
    <property type="term" value="C:ribosome"/>
    <property type="evidence" value="ECO:0007669"/>
    <property type="project" value="UniProtKB-KW"/>
</dbReference>
<dbReference type="InterPro" id="IPR012340">
    <property type="entry name" value="NA-bd_OB-fold"/>
</dbReference>
<dbReference type="InterPro" id="IPR050437">
    <property type="entry name" value="Ribos_protein_bS1-like"/>
</dbReference>